<evidence type="ECO:0000313" key="10">
    <source>
        <dbReference type="Proteomes" id="UP000236340"/>
    </source>
</evidence>
<dbReference type="InterPro" id="IPR058240">
    <property type="entry name" value="rSAM_sf"/>
</dbReference>
<dbReference type="CDD" id="cd01335">
    <property type="entry name" value="Radical_SAM"/>
    <property type="match status" value="1"/>
</dbReference>
<dbReference type="InterPro" id="IPR025288">
    <property type="entry name" value="DUF4080"/>
</dbReference>
<evidence type="ECO:0000259" key="8">
    <source>
        <dbReference type="PROSITE" id="PS51918"/>
    </source>
</evidence>
<feature type="chain" id="PRO_5014370764" evidence="6">
    <location>
        <begin position="22"/>
        <end position="629"/>
    </location>
</feature>
<dbReference type="InterPro" id="IPR023404">
    <property type="entry name" value="rSAM_horseshoe"/>
</dbReference>
<dbReference type="Pfam" id="PF13311">
    <property type="entry name" value="DUF4080"/>
    <property type="match status" value="1"/>
</dbReference>
<dbReference type="GO" id="GO:0005829">
    <property type="term" value="C:cytosol"/>
    <property type="evidence" value="ECO:0007669"/>
    <property type="project" value="TreeGrafter"/>
</dbReference>
<dbReference type="GO" id="GO:0051539">
    <property type="term" value="F:4 iron, 4 sulfur cluster binding"/>
    <property type="evidence" value="ECO:0007669"/>
    <property type="project" value="UniProtKB-KW"/>
</dbReference>
<keyword evidence="4" id="KW-0408">Iron</keyword>
<comment type="caution">
    <text evidence="9">The sequence shown here is derived from an EMBL/GenBank/DDBJ whole genome shotgun (WGS) entry which is preliminary data.</text>
</comment>
<dbReference type="InterPro" id="IPR007197">
    <property type="entry name" value="rSAM"/>
</dbReference>
<keyword evidence="3" id="KW-0479">Metal-binding</keyword>
<feature type="domain" description="Radical SAM core" evidence="8">
    <location>
        <begin position="180"/>
        <end position="401"/>
    </location>
</feature>
<evidence type="ECO:0000256" key="1">
    <source>
        <dbReference type="ARBA" id="ARBA00001966"/>
    </source>
</evidence>
<organism evidence="9 10">
    <name type="scientific">Geothermobacter hydrogeniphilus</name>
    <dbReference type="NCBI Taxonomy" id="1969733"/>
    <lineage>
        <taxon>Bacteria</taxon>
        <taxon>Pseudomonadati</taxon>
        <taxon>Thermodesulfobacteriota</taxon>
        <taxon>Desulfuromonadia</taxon>
        <taxon>Desulfuromonadales</taxon>
        <taxon>Geothermobacteraceae</taxon>
        <taxon>Geothermobacter</taxon>
    </lineage>
</organism>
<evidence type="ECO:0000256" key="5">
    <source>
        <dbReference type="ARBA" id="ARBA00023014"/>
    </source>
</evidence>
<evidence type="ECO:0000256" key="3">
    <source>
        <dbReference type="ARBA" id="ARBA00022723"/>
    </source>
</evidence>
<dbReference type="SFLD" id="SFLDG01082">
    <property type="entry name" value="B12-binding_domain_containing"/>
    <property type="match status" value="1"/>
</dbReference>
<dbReference type="PANTHER" id="PTHR43409">
    <property type="entry name" value="ANAEROBIC MAGNESIUM-PROTOPORPHYRIN IX MONOMETHYL ESTER CYCLASE-RELATED"/>
    <property type="match status" value="1"/>
</dbReference>
<dbReference type="InterPro" id="IPR034466">
    <property type="entry name" value="Methyltransferase_Class_B"/>
</dbReference>
<feature type="domain" description="B12-binding" evidence="7">
    <location>
        <begin position="7"/>
        <end position="141"/>
    </location>
</feature>
<reference evidence="9 10" key="1">
    <citation type="journal article" date="2018" name="Genome Announc.">
        <title>Genome Sequence of Geothermobacter sp. HR-1 Iron Reducer from the Loihi Seamount.</title>
        <authorList>
            <person name="Smith H."/>
            <person name="Abuyen K."/>
            <person name="Tremblay J."/>
            <person name="Savalia P."/>
            <person name="Perez-Rodriguez I."/>
            <person name="Emerson D."/>
            <person name="Tully B."/>
            <person name="Amend J."/>
        </authorList>
    </citation>
    <scope>NUCLEOTIDE SEQUENCE [LARGE SCALE GENOMIC DNA]</scope>
    <source>
        <strain evidence="9 10">HR-1</strain>
    </source>
</reference>
<dbReference type="SMART" id="SM00729">
    <property type="entry name" value="Elp3"/>
    <property type="match status" value="1"/>
</dbReference>
<name>A0A2K2HAI0_9BACT</name>
<dbReference type="PROSITE" id="PS51332">
    <property type="entry name" value="B12_BINDING"/>
    <property type="match status" value="1"/>
</dbReference>
<dbReference type="SFLD" id="SFLDS00029">
    <property type="entry name" value="Radical_SAM"/>
    <property type="match status" value="1"/>
</dbReference>
<accession>A0A2K2HAI0</accession>
<keyword evidence="5" id="KW-0411">Iron-sulfur</keyword>
<dbReference type="InterPro" id="IPR036724">
    <property type="entry name" value="Cobalamin-bd_sf"/>
</dbReference>
<sequence length="629" mass="69689">MRHSCPAITFATLHVRRSAQAVSLAAGCLAAALPQRIRAGCRLLDFYPDQPVATMADRILAERVDLLALPTYLWNYNILTALCTEIRNRSPQTLIACGGPEATARAATILEQKTCDLVIPGEGEKHFSDLVLALAAGDDWRRLPGMTLMGPGGVVSNPDKTMRQLSIQADSPWLCGLLQPTTEGGVLWETARGCTFGCDFCFDSGGHHQVRPLPEERLVAELELFQRRGVSQVWVLDSTFNFPPARGKQLLRLLADHGRGIHFHLEAKADFLDRETVALLAEVDCSVQVGLQSAHAEILRRVHRPFDPEVFSRAINLLNAEGITFGLDLIYGLPGDNLAGFCRSLDFALQFAPNHLDIFPLAILPGTQLAARATTEGIRHQPEPPYEVLATPDLPRAKLERCRELAAAVDLFYNTGRAVGLLPTLLRSLQIEAVNFFTDFANWLQQDQGLYRDALLATETWSSAEVLAMQESFIQHLLLKRGHPELLPAALDLLRYHFHYAEAHLGDEVLPPSRPLQKEQAWDTPWSLAPGVRLVPFHYEIVDLLDLEGADLRAIGELLRPVGSVALFVRRQNEVWCESLEEDFLKLLQNCDGRRSPAEIFAGSIAPREGMELVDFAVAEGLLEQMPPT</sequence>
<keyword evidence="2" id="KW-0949">S-adenosyl-L-methionine</keyword>
<dbReference type="PROSITE" id="PS51918">
    <property type="entry name" value="RADICAL_SAM"/>
    <property type="match status" value="1"/>
</dbReference>
<dbReference type="PANTHER" id="PTHR43409:SF16">
    <property type="entry name" value="SLR0320 PROTEIN"/>
    <property type="match status" value="1"/>
</dbReference>
<dbReference type="GO" id="GO:0003824">
    <property type="term" value="F:catalytic activity"/>
    <property type="evidence" value="ECO:0007669"/>
    <property type="project" value="InterPro"/>
</dbReference>
<feature type="signal peptide" evidence="6">
    <location>
        <begin position="1"/>
        <end position="21"/>
    </location>
</feature>
<evidence type="ECO:0000256" key="6">
    <source>
        <dbReference type="SAM" id="SignalP"/>
    </source>
</evidence>
<dbReference type="GO" id="GO:0046872">
    <property type="term" value="F:metal ion binding"/>
    <property type="evidence" value="ECO:0007669"/>
    <property type="project" value="UniProtKB-KW"/>
</dbReference>
<protein>
    <submittedName>
        <fullName evidence="9">B12-binding domain-containing radical SAM protein</fullName>
    </submittedName>
</protein>
<dbReference type="EMBL" id="PPFX01000015">
    <property type="protein sequence ID" value="PNU20271.1"/>
    <property type="molecule type" value="Genomic_DNA"/>
</dbReference>
<dbReference type="SUPFAM" id="SSF52242">
    <property type="entry name" value="Cobalamin (vitamin B12)-binding domain"/>
    <property type="match status" value="1"/>
</dbReference>
<proteinExistence type="predicted"/>
<comment type="cofactor">
    <cofactor evidence="1">
        <name>[4Fe-4S] cluster</name>
        <dbReference type="ChEBI" id="CHEBI:49883"/>
    </cofactor>
</comment>
<dbReference type="InterPro" id="IPR006158">
    <property type="entry name" value="Cobalamin-bd"/>
</dbReference>
<evidence type="ECO:0000256" key="4">
    <source>
        <dbReference type="ARBA" id="ARBA00023004"/>
    </source>
</evidence>
<dbReference type="AlphaFoldDB" id="A0A2K2HAI0"/>
<dbReference type="Pfam" id="PF02310">
    <property type="entry name" value="B12-binding"/>
    <property type="match status" value="1"/>
</dbReference>
<evidence type="ECO:0000256" key="2">
    <source>
        <dbReference type="ARBA" id="ARBA00022691"/>
    </source>
</evidence>
<dbReference type="RefSeq" id="WP_103115266.1">
    <property type="nucleotide sequence ID" value="NZ_PPFX01000015.1"/>
</dbReference>
<dbReference type="InterPro" id="IPR051198">
    <property type="entry name" value="BchE-like"/>
</dbReference>
<dbReference type="InterPro" id="IPR006638">
    <property type="entry name" value="Elp3/MiaA/NifB-like_rSAM"/>
</dbReference>
<dbReference type="Gene3D" id="3.80.30.20">
    <property type="entry name" value="tm_1862 like domain"/>
    <property type="match status" value="1"/>
</dbReference>
<dbReference type="Pfam" id="PF04055">
    <property type="entry name" value="Radical_SAM"/>
    <property type="match status" value="1"/>
</dbReference>
<evidence type="ECO:0000259" key="7">
    <source>
        <dbReference type="PROSITE" id="PS51332"/>
    </source>
</evidence>
<evidence type="ECO:0000313" key="9">
    <source>
        <dbReference type="EMBL" id="PNU20271.1"/>
    </source>
</evidence>
<dbReference type="SUPFAM" id="SSF102114">
    <property type="entry name" value="Radical SAM enzymes"/>
    <property type="match status" value="1"/>
</dbReference>
<dbReference type="OrthoDB" id="9762608at2"/>
<dbReference type="Gene3D" id="3.40.50.280">
    <property type="entry name" value="Cobalamin-binding domain"/>
    <property type="match status" value="1"/>
</dbReference>
<dbReference type="GO" id="GO:0031419">
    <property type="term" value="F:cobalamin binding"/>
    <property type="evidence" value="ECO:0007669"/>
    <property type="project" value="InterPro"/>
</dbReference>
<dbReference type="Proteomes" id="UP000236340">
    <property type="component" value="Unassembled WGS sequence"/>
</dbReference>
<dbReference type="SFLD" id="SFLDG01123">
    <property type="entry name" value="methyltransferase_(Class_B)"/>
    <property type="match status" value="1"/>
</dbReference>
<gene>
    <name evidence="9" type="ORF">C2E25_08160</name>
</gene>
<keyword evidence="6" id="KW-0732">Signal</keyword>
<dbReference type="PROSITE" id="PS51257">
    <property type="entry name" value="PROKAR_LIPOPROTEIN"/>
    <property type="match status" value="1"/>
</dbReference>